<name>A0ABM4CK95_HYDVU</name>
<evidence type="ECO:0000313" key="1">
    <source>
        <dbReference type="Proteomes" id="UP001652625"/>
    </source>
</evidence>
<proteinExistence type="predicted"/>
<dbReference type="GeneID" id="136084880"/>
<sequence>MIAMENLNRCGSSIAIENAMAKTVILIPPVLQVEESLLSLGSHGNVDGIFHCLLIKVDVLGKETYLARYFEFGSFTAFFENVAHAKLKQDLEIEEILPYCAFTIKDVEMEILLKNKTFGYRTKNDISRIHKSRSFNCLIYDCKGGLNESLKNLITALDKNISCICYHLITVCLFKDQLWEVNNQGNKKFFVCQPSEKAEEWEKILMLHRSNPQGNSSYGKLWTKILELPTLENQFSLLSDLPNHHKWMWDKLTKILRFEQKFSTSCRYFPGSPRNRILQALFYRNNSFDIIKSCLKNTFNIKEPVVYPSSKGDLAHKSSIAKKIRLSSLEGIVDNSDNSCCGNKFVSKNIDISNSSNEIHLVQHLGKKNSLYEYFCAELFSRGVISWRVRRPSLNICVMNNYNQESGNFQDKEFVHVKAKTINSSNIYNCSCKTFLTIIYFQSDDVTNVNNCCHCRLLHLLLQMLDNPDFMPENNLINRKKLIESLLCLTSNVFKLASKSGIERYSVVSDSCTFITVFELSRSLRKVVKCHDSLCQVSEGSTRQVNNLDKGFLCSHLKVFREHFYLVQNTTDWISNDQDEFTSVDELEDKAQLPKEKWEDVFDVKSGLWTFGLNAPSKKTVSCDQFSHKFSTDIVKRQSATNGYSFMPSTDLEICKCGVRIFFYKAFLTFE</sequence>
<organism evidence="1 2">
    <name type="scientific">Hydra vulgaris</name>
    <name type="common">Hydra</name>
    <name type="synonym">Hydra attenuata</name>
    <dbReference type="NCBI Taxonomy" id="6087"/>
    <lineage>
        <taxon>Eukaryota</taxon>
        <taxon>Metazoa</taxon>
        <taxon>Cnidaria</taxon>
        <taxon>Hydrozoa</taxon>
        <taxon>Hydroidolina</taxon>
        <taxon>Anthoathecata</taxon>
        <taxon>Aplanulata</taxon>
        <taxon>Hydridae</taxon>
        <taxon>Hydra</taxon>
    </lineage>
</organism>
<reference evidence="2" key="1">
    <citation type="submission" date="2025-08" db="UniProtKB">
        <authorList>
            <consortium name="RefSeq"/>
        </authorList>
    </citation>
    <scope>IDENTIFICATION</scope>
</reference>
<dbReference type="RefSeq" id="XP_065662187.1">
    <property type="nucleotide sequence ID" value="XM_065806115.1"/>
</dbReference>
<evidence type="ECO:0000313" key="2">
    <source>
        <dbReference type="RefSeq" id="XP_065662187.1"/>
    </source>
</evidence>
<accession>A0ABM4CK95</accession>
<keyword evidence="1" id="KW-1185">Reference proteome</keyword>
<protein>
    <submittedName>
        <fullName evidence="2">Uncharacterized protein LOC136084880 isoform X1</fullName>
    </submittedName>
</protein>
<gene>
    <name evidence="2" type="primary">LOC136084880</name>
</gene>
<dbReference type="Proteomes" id="UP001652625">
    <property type="component" value="Chromosome 09"/>
</dbReference>